<dbReference type="SUPFAM" id="SSF160104">
    <property type="entry name" value="Acetoacetate decarboxylase-like"/>
    <property type="match status" value="1"/>
</dbReference>
<keyword evidence="1" id="KW-0732">Signal</keyword>
<dbReference type="EMBL" id="CM032189">
    <property type="protein sequence ID" value="KAG7087665.1"/>
    <property type="molecule type" value="Genomic_DNA"/>
</dbReference>
<dbReference type="InterPro" id="IPR010451">
    <property type="entry name" value="Acetoacetate_decarboxylase"/>
</dbReference>
<organism evidence="2 3">
    <name type="scientific">Marasmius oreades</name>
    <name type="common">fairy-ring Marasmius</name>
    <dbReference type="NCBI Taxonomy" id="181124"/>
    <lineage>
        <taxon>Eukaryota</taxon>
        <taxon>Fungi</taxon>
        <taxon>Dikarya</taxon>
        <taxon>Basidiomycota</taxon>
        <taxon>Agaricomycotina</taxon>
        <taxon>Agaricomycetes</taxon>
        <taxon>Agaricomycetidae</taxon>
        <taxon>Agaricales</taxon>
        <taxon>Marasmiineae</taxon>
        <taxon>Marasmiaceae</taxon>
        <taxon>Marasmius</taxon>
    </lineage>
</organism>
<reference evidence="2" key="1">
    <citation type="journal article" date="2021" name="Genome Biol. Evol.">
        <title>The assembled and annotated genome of the fairy-ring fungus Marasmius oreades.</title>
        <authorList>
            <person name="Hiltunen M."/>
            <person name="Ament-Velasquez S.L."/>
            <person name="Johannesson H."/>
        </authorList>
    </citation>
    <scope>NUCLEOTIDE SEQUENCE</scope>
    <source>
        <strain evidence="2">03SP1</strain>
    </source>
</reference>
<dbReference type="OrthoDB" id="9970474at2759"/>
<gene>
    <name evidence="2" type="ORF">E1B28_013613</name>
</gene>
<dbReference type="InterPro" id="IPR023375">
    <property type="entry name" value="ADC_dom_sf"/>
</dbReference>
<proteinExistence type="predicted"/>
<dbReference type="PANTHER" id="PTHR40518:SF1">
    <property type="entry name" value="ACETOACETATE DECARBOXYLASE"/>
    <property type="match status" value="1"/>
</dbReference>
<dbReference type="GO" id="GO:0016829">
    <property type="term" value="F:lyase activity"/>
    <property type="evidence" value="ECO:0007669"/>
    <property type="project" value="InterPro"/>
</dbReference>
<evidence type="ECO:0000313" key="3">
    <source>
        <dbReference type="Proteomes" id="UP001049176"/>
    </source>
</evidence>
<dbReference type="PANTHER" id="PTHR40518">
    <property type="entry name" value="ACETOACETATE DECARBOXYLASE"/>
    <property type="match status" value="1"/>
</dbReference>
<dbReference type="Proteomes" id="UP001049176">
    <property type="component" value="Chromosome 9"/>
</dbReference>
<accession>A0A9P7UN71</accession>
<dbReference type="KEGG" id="more:E1B28_013613"/>
<protein>
    <submittedName>
        <fullName evidence="2">Uncharacterized protein</fullName>
    </submittedName>
</protein>
<sequence>MKLSALSVLCFLAASLSNLLPSLVTAQTDADVPVAPAPWLLDVAEGYVFVLPTILSSAFLPPGTADPLEKDAETSTGAMVPDIGALMLVRYSSSPVGPYDELIYIPGRWAYSSGRSGLRITRIYVSSNASVYNGRRNWNIPKHLATFDWKNEDDGITTTVSVSSAESDNATPFFSVQLSPVTGPIPIEVNTTLTGPYLTLIQPPLPALPNDPIVVGTGETNTKWKSFLFTAKTETASPVGVVGNLAGRRIGDGVGYPDIFPLLPVGVNITGILNFPIAETLDSV</sequence>
<dbReference type="AlphaFoldDB" id="A0A9P7UN71"/>
<dbReference type="Pfam" id="PF06314">
    <property type="entry name" value="ADC"/>
    <property type="match status" value="1"/>
</dbReference>
<name>A0A9P7UN71_9AGAR</name>
<evidence type="ECO:0000313" key="2">
    <source>
        <dbReference type="EMBL" id="KAG7087665.1"/>
    </source>
</evidence>
<feature type="chain" id="PRO_5040426107" evidence="1">
    <location>
        <begin position="27"/>
        <end position="284"/>
    </location>
</feature>
<keyword evidence="3" id="KW-1185">Reference proteome</keyword>
<dbReference type="GeneID" id="66082688"/>
<comment type="caution">
    <text evidence="2">The sequence shown here is derived from an EMBL/GenBank/DDBJ whole genome shotgun (WGS) entry which is preliminary data.</text>
</comment>
<dbReference type="RefSeq" id="XP_043004136.1">
    <property type="nucleotide sequence ID" value="XM_043158781.1"/>
</dbReference>
<evidence type="ECO:0000256" key="1">
    <source>
        <dbReference type="SAM" id="SignalP"/>
    </source>
</evidence>
<feature type="signal peptide" evidence="1">
    <location>
        <begin position="1"/>
        <end position="26"/>
    </location>
</feature>
<dbReference type="Gene3D" id="2.40.400.10">
    <property type="entry name" value="Acetoacetate decarboxylase-like"/>
    <property type="match status" value="1"/>
</dbReference>